<comment type="caution">
    <text evidence="2">The sequence shown here is derived from an EMBL/GenBank/DDBJ whole genome shotgun (WGS) entry which is preliminary data.</text>
</comment>
<dbReference type="PANTHER" id="PTHR34397:SF22">
    <property type="entry name" value="OS05G0237600 PROTEIN"/>
    <property type="match status" value="1"/>
</dbReference>
<evidence type="ECO:0000313" key="3">
    <source>
        <dbReference type="Proteomes" id="UP000287651"/>
    </source>
</evidence>
<sequence>MSASTSTAATSRQRHPQCSTMRCRCVHLTLRRARARADDPVCVLQKRVAYSDKDKVQHRLLLPREQLDRVVLEQRMTAAEKAQTRDGAGLPVKVFGRFGREYNLILKYVTSIKAYRIMGPEYMWLVKDSGFLTGHFLHLWVFRAHNADGASTSANPGGLSMAIINHAQAEQDETVEMDADPEVVLAAETLLIMGLWKRRREEEGSERREEDKKTRVSEGEGDDSRSDGSGPSVNESTSTSSTIVNEQRRQPRVTPRRGGQGLALLPMAARDNNPVCVLQKRIAYSDVNCKQHRASMGEEKAAAAAHARESDADVLAAWTLVALSRGSQLEGIGVL</sequence>
<proteinExistence type="predicted"/>
<gene>
    <name evidence="2" type="ORF">B296_00032255</name>
</gene>
<feature type="compositionally biased region" description="Polar residues" evidence="1">
    <location>
        <begin position="231"/>
        <end position="245"/>
    </location>
</feature>
<dbReference type="PANTHER" id="PTHR34397">
    <property type="entry name" value="OS05G0237600 PROTEIN"/>
    <property type="match status" value="1"/>
</dbReference>
<name>A0A426Z4M8_ENSVE</name>
<feature type="region of interest" description="Disordered" evidence="1">
    <location>
        <begin position="201"/>
        <end position="264"/>
    </location>
</feature>
<protein>
    <submittedName>
        <fullName evidence="2">Uncharacterized protein</fullName>
    </submittedName>
</protein>
<feature type="compositionally biased region" description="Basic and acidic residues" evidence="1">
    <location>
        <begin position="201"/>
        <end position="226"/>
    </location>
</feature>
<dbReference type="AlphaFoldDB" id="A0A426Z4M8"/>
<dbReference type="Proteomes" id="UP000287651">
    <property type="component" value="Unassembled WGS sequence"/>
</dbReference>
<evidence type="ECO:0000313" key="2">
    <source>
        <dbReference type="EMBL" id="RRT58921.1"/>
    </source>
</evidence>
<organism evidence="2 3">
    <name type="scientific">Ensete ventricosum</name>
    <name type="common">Abyssinian banana</name>
    <name type="synonym">Musa ensete</name>
    <dbReference type="NCBI Taxonomy" id="4639"/>
    <lineage>
        <taxon>Eukaryota</taxon>
        <taxon>Viridiplantae</taxon>
        <taxon>Streptophyta</taxon>
        <taxon>Embryophyta</taxon>
        <taxon>Tracheophyta</taxon>
        <taxon>Spermatophyta</taxon>
        <taxon>Magnoliopsida</taxon>
        <taxon>Liliopsida</taxon>
        <taxon>Zingiberales</taxon>
        <taxon>Musaceae</taxon>
        <taxon>Ensete</taxon>
    </lineage>
</organism>
<evidence type="ECO:0000256" key="1">
    <source>
        <dbReference type="SAM" id="MobiDB-lite"/>
    </source>
</evidence>
<reference evidence="2 3" key="1">
    <citation type="journal article" date="2014" name="Agronomy (Basel)">
        <title>A Draft Genome Sequence for Ensete ventricosum, the Drought-Tolerant Tree Against Hunger.</title>
        <authorList>
            <person name="Harrison J."/>
            <person name="Moore K.A."/>
            <person name="Paszkiewicz K."/>
            <person name="Jones T."/>
            <person name="Grant M."/>
            <person name="Ambacheew D."/>
            <person name="Muzemil S."/>
            <person name="Studholme D.J."/>
        </authorList>
    </citation>
    <scope>NUCLEOTIDE SEQUENCE [LARGE SCALE GENOMIC DNA]</scope>
</reference>
<dbReference type="EMBL" id="AMZH03008454">
    <property type="protein sequence ID" value="RRT58921.1"/>
    <property type="molecule type" value="Genomic_DNA"/>
</dbReference>
<accession>A0A426Z4M8</accession>